<dbReference type="Proteomes" id="UP000607559">
    <property type="component" value="Unassembled WGS sequence"/>
</dbReference>
<name>A0A8J2UKG7_9BACT</name>
<organism evidence="1 2">
    <name type="scientific">Puia dinghuensis</name>
    <dbReference type="NCBI Taxonomy" id="1792502"/>
    <lineage>
        <taxon>Bacteria</taxon>
        <taxon>Pseudomonadati</taxon>
        <taxon>Bacteroidota</taxon>
        <taxon>Chitinophagia</taxon>
        <taxon>Chitinophagales</taxon>
        <taxon>Chitinophagaceae</taxon>
        <taxon>Puia</taxon>
    </lineage>
</organism>
<proteinExistence type="predicted"/>
<evidence type="ECO:0000313" key="1">
    <source>
        <dbReference type="EMBL" id="GGB26514.1"/>
    </source>
</evidence>
<accession>A0A8J2UKG7</accession>
<protein>
    <submittedName>
        <fullName evidence="1">Uncharacterized protein</fullName>
    </submittedName>
</protein>
<dbReference type="AlphaFoldDB" id="A0A8J2UKG7"/>
<reference evidence="1" key="1">
    <citation type="journal article" date="2014" name="Int. J. Syst. Evol. Microbiol.">
        <title>Complete genome sequence of Corynebacterium casei LMG S-19264T (=DSM 44701T), isolated from a smear-ripened cheese.</title>
        <authorList>
            <consortium name="US DOE Joint Genome Institute (JGI-PGF)"/>
            <person name="Walter F."/>
            <person name="Albersmeier A."/>
            <person name="Kalinowski J."/>
            <person name="Ruckert C."/>
        </authorList>
    </citation>
    <scope>NUCLEOTIDE SEQUENCE</scope>
    <source>
        <strain evidence="1">CGMCC 1.15448</strain>
    </source>
</reference>
<gene>
    <name evidence="1" type="ORF">GCM10011511_58050</name>
</gene>
<dbReference type="EMBL" id="BMJC01000013">
    <property type="protein sequence ID" value="GGB26514.1"/>
    <property type="molecule type" value="Genomic_DNA"/>
</dbReference>
<evidence type="ECO:0000313" key="2">
    <source>
        <dbReference type="Proteomes" id="UP000607559"/>
    </source>
</evidence>
<comment type="caution">
    <text evidence="1">The sequence shown here is derived from an EMBL/GenBank/DDBJ whole genome shotgun (WGS) entry which is preliminary data.</text>
</comment>
<dbReference type="RefSeq" id="WP_188938376.1">
    <property type="nucleotide sequence ID" value="NZ_BMJC01000013.1"/>
</dbReference>
<sequence>MTYYLIYQENELRLIPIRTEQEEDFCQRFAQRILASGTSPLEALQVFDALPLVFCDGL</sequence>
<keyword evidence="2" id="KW-1185">Reference proteome</keyword>
<reference evidence="1" key="2">
    <citation type="submission" date="2020-09" db="EMBL/GenBank/DDBJ databases">
        <authorList>
            <person name="Sun Q."/>
            <person name="Zhou Y."/>
        </authorList>
    </citation>
    <scope>NUCLEOTIDE SEQUENCE</scope>
    <source>
        <strain evidence="1">CGMCC 1.15448</strain>
    </source>
</reference>